<evidence type="ECO:0000313" key="2">
    <source>
        <dbReference type="EMBL" id="PKI38485.1"/>
    </source>
</evidence>
<organism evidence="2 3">
    <name type="scientific">Punica granatum</name>
    <name type="common">Pomegranate</name>
    <dbReference type="NCBI Taxonomy" id="22663"/>
    <lineage>
        <taxon>Eukaryota</taxon>
        <taxon>Viridiplantae</taxon>
        <taxon>Streptophyta</taxon>
        <taxon>Embryophyta</taxon>
        <taxon>Tracheophyta</taxon>
        <taxon>Spermatophyta</taxon>
        <taxon>Magnoliopsida</taxon>
        <taxon>eudicotyledons</taxon>
        <taxon>Gunneridae</taxon>
        <taxon>Pentapetalae</taxon>
        <taxon>rosids</taxon>
        <taxon>malvids</taxon>
        <taxon>Myrtales</taxon>
        <taxon>Lythraceae</taxon>
        <taxon>Punica</taxon>
    </lineage>
</organism>
<dbReference type="AlphaFoldDB" id="A0A2I0I3B0"/>
<proteinExistence type="predicted"/>
<feature type="compositionally biased region" description="Gly residues" evidence="1">
    <location>
        <begin position="1"/>
        <end position="10"/>
    </location>
</feature>
<dbReference type="EMBL" id="PGOL01004097">
    <property type="protein sequence ID" value="PKI38485.1"/>
    <property type="molecule type" value="Genomic_DNA"/>
</dbReference>
<accession>A0A2I0I3B0</accession>
<dbReference type="Proteomes" id="UP000233551">
    <property type="component" value="Unassembled WGS sequence"/>
</dbReference>
<evidence type="ECO:0000313" key="3">
    <source>
        <dbReference type="Proteomes" id="UP000233551"/>
    </source>
</evidence>
<protein>
    <submittedName>
        <fullName evidence="2">Uncharacterized protein</fullName>
    </submittedName>
</protein>
<gene>
    <name evidence="2" type="ORF">CRG98_041122</name>
</gene>
<keyword evidence="3" id="KW-1185">Reference proteome</keyword>
<comment type="caution">
    <text evidence="2">The sequence shown here is derived from an EMBL/GenBank/DDBJ whole genome shotgun (WGS) entry which is preliminary data.</text>
</comment>
<sequence>MKIERGGGVGVADRRPRTPNRTGTSRRSPVDSGFEPPIDDPDPSTEVASTYRGRWRPRWKGRGRRLAARTPNRPRTFVLSPFNSGFGVADWLPRPLLPFRFSFWIKMKQNRKFRI</sequence>
<reference evidence="2 3" key="1">
    <citation type="submission" date="2017-11" db="EMBL/GenBank/DDBJ databases">
        <title>De-novo sequencing of pomegranate (Punica granatum L.) genome.</title>
        <authorList>
            <person name="Akparov Z."/>
            <person name="Amiraslanov A."/>
            <person name="Hajiyeva S."/>
            <person name="Abbasov M."/>
            <person name="Kaur K."/>
            <person name="Hamwieh A."/>
            <person name="Solovyev V."/>
            <person name="Salamov A."/>
            <person name="Braich B."/>
            <person name="Kosarev P."/>
            <person name="Mahmoud A."/>
            <person name="Hajiyev E."/>
            <person name="Babayeva S."/>
            <person name="Izzatullayeva V."/>
            <person name="Mammadov A."/>
            <person name="Mammadov A."/>
            <person name="Sharifova S."/>
            <person name="Ojaghi J."/>
            <person name="Eynullazada K."/>
            <person name="Bayramov B."/>
            <person name="Abdulazimova A."/>
            <person name="Shahmuradov I."/>
        </authorList>
    </citation>
    <scope>NUCLEOTIDE SEQUENCE [LARGE SCALE GENOMIC DNA]</scope>
    <source>
        <strain evidence="3">cv. AG2017</strain>
        <tissue evidence="2">Leaf</tissue>
    </source>
</reference>
<feature type="region of interest" description="Disordered" evidence="1">
    <location>
        <begin position="1"/>
        <end position="54"/>
    </location>
</feature>
<name>A0A2I0I3B0_PUNGR</name>
<evidence type="ECO:0000256" key="1">
    <source>
        <dbReference type="SAM" id="MobiDB-lite"/>
    </source>
</evidence>